<name>A0A2W1N8E3_PAEXE</name>
<accession>A0A2W1N8E3</accession>
<keyword evidence="2" id="KW-1185">Reference proteome</keyword>
<dbReference type="EMBL" id="NHRJ02000006">
    <property type="protein sequence ID" value="PZE20637.1"/>
    <property type="molecule type" value="Genomic_DNA"/>
</dbReference>
<sequence>MKLRITIKRAVTLSILVAASVMTIYPVFYAISAAMMTTAEIDSFPPAIVPSTSHGGTRWAENWGKL</sequence>
<gene>
    <name evidence="1" type="ORF">CBW46_012800</name>
</gene>
<organism evidence="1 2">
    <name type="scientific">Paenibacillus xerothermodurans</name>
    <dbReference type="NCBI Taxonomy" id="1977292"/>
    <lineage>
        <taxon>Bacteria</taxon>
        <taxon>Bacillati</taxon>
        <taxon>Bacillota</taxon>
        <taxon>Bacilli</taxon>
        <taxon>Bacillales</taxon>
        <taxon>Paenibacillaceae</taxon>
        <taxon>Paenibacillus</taxon>
    </lineage>
</organism>
<evidence type="ECO:0000313" key="1">
    <source>
        <dbReference type="EMBL" id="PZE20637.1"/>
    </source>
</evidence>
<dbReference type="Proteomes" id="UP000214746">
    <property type="component" value="Unassembled WGS sequence"/>
</dbReference>
<evidence type="ECO:0000313" key="2">
    <source>
        <dbReference type="Proteomes" id="UP000214746"/>
    </source>
</evidence>
<dbReference type="AlphaFoldDB" id="A0A2W1N8E3"/>
<comment type="caution">
    <text evidence="1">The sequence shown here is derived from an EMBL/GenBank/DDBJ whole genome shotgun (WGS) entry which is preliminary data.</text>
</comment>
<evidence type="ECO:0008006" key="3">
    <source>
        <dbReference type="Google" id="ProtNLM"/>
    </source>
</evidence>
<proteinExistence type="predicted"/>
<protein>
    <recommendedName>
        <fullName evidence="3">Carbohydrate ABC transporter permease</fullName>
    </recommendedName>
</protein>
<reference evidence="1" key="1">
    <citation type="submission" date="2018-06" db="EMBL/GenBank/DDBJ databases">
        <title>Paenibacillus xerothermodurans sp. nov. an extremely dry heat resistant spore forming bacterium isolated from the soil of Cape Canaveral, Florida.</title>
        <authorList>
            <person name="Seuylemezian A."/>
            <person name="Kaur N."/>
            <person name="Patil P."/>
            <person name="Patil P."/>
            <person name="Mayilraj S."/>
            <person name="Vaishampayan P."/>
        </authorList>
    </citation>
    <scope>NUCLEOTIDE SEQUENCE [LARGE SCALE GENOMIC DNA]</scope>
    <source>
        <strain evidence="1">ATCC 27380</strain>
    </source>
</reference>